<organism evidence="2 3">
    <name type="scientific">Dibothriocephalus latus</name>
    <name type="common">Fish tapeworm</name>
    <name type="synonym">Diphyllobothrium latum</name>
    <dbReference type="NCBI Taxonomy" id="60516"/>
    <lineage>
        <taxon>Eukaryota</taxon>
        <taxon>Metazoa</taxon>
        <taxon>Spiralia</taxon>
        <taxon>Lophotrochozoa</taxon>
        <taxon>Platyhelminthes</taxon>
        <taxon>Cestoda</taxon>
        <taxon>Eucestoda</taxon>
        <taxon>Diphyllobothriidea</taxon>
        <taxon>Diphyllobothriidae</taxon>
        <taxon>Dibothriocephalus</taxon>
    </lineage>
</organism>
<reference evidence="2 3" key="1">
    <citation type="submission" date="2018-11" db="EMBL/GenBank/DDBJ databases">
        <authorList>
            <consortium name="Pathogen Informatics"/>
        </authorList>
    </citation>
    <scope>NUCLEOTIDE SEQUENCE [LARGE SCALE GENOMIC DNA]</scope>
</reference>
<evidence type="ECO:0000256" key="1">
    <source>
        <dbReference type="SAM" id="SignalP"/>
    </source>
</evidence>
<proteinExistence type="predicted"/>
<dbReference type="OrthoDB" id="6247033at2759"/>
<evidence type="ECO:0000313" key="3">
    <source>
        <dbReference type="Proteomes" id="UP000281553"/>
    </source>
</evidence>
<dbReference type="Proteomes" id="UP000281553">
    <property type="component" value="Unassembled WGS sequence"/>
</dbReference>
<evidence type="ECO:0000313" key="2">
    <source>
        <dbReference type="EMBL" id="VDN38985.1"/>
    </source>
</evidence>
<keyword evidence="3" id="KW-1185">Reference proteome</keyword>
<sequence>MSWSDFATRCLICLFVISLKSGTYAIPTDISDNTGVTTATDSLPYFYSGSNHSSLIRGVHNVSKPAYTRCIGSVRGILRVAGLHLGQRYEAIAECPPGTPDDLANKCRTDQIDFQSNEEKETKLIELESNLMEQLQHFDKPRFIRHQKLAIQKVSPVVHTPTGRLFANIFCARCHMPNISDAQQLREEFAPTSKRLLCDRDGDKIRCFVYAEVEKTARRCEGDVLAVPPDCADPCRAKC</sequence>
<evidence type="ECO:0008006" key="4">
    <source>
        <dbReference type="Google" id="ProtNLM"/>
    </source>
</evidence>
<protein>
    <recommendedName>
        <fullName evidence="4">Cytochrome c domain-containing protein</fullName>
    </recommendedName>
</protein>
<feature type="signal peptide" evidence="1">
    <location>
        <begin position="1"/>
        <end position="25"/>
    </location>
</feature>
<keyword evidence="1" id="KW-0732">Signal</keyword>
<dbReference type="AlphaFoldDB" id="A0A3P7N9C2"/>
<dbReference type="EMBL" id="UYRU01094338">
    <property type="protein sequence ID" value="VDN38985.1"/>
    <property type="molecule type" value="Genomic_DNA"/>
</dbReference>
<feature type="chain" id="PRO_5018018038" description="Cytochrome c domain-containing protein" evidence="1">
    <location>
        <begin position="26"/>
        <end position="239"/>
    </location>
</feature>
<gene>
    <name evidence="2" type="ORF">DILT_LOCUS17733</name>
</gene>
<name>A0A3P7N9C2_DIBLA</name>
<accession>A0A3P7N9C2</accession>